<organism evidence="1">
    <name type="scientific">Rhipicephalus appendiculatus</name>
    <name type="common">Brown ear tick</name>
    <dbReference type="NCBI Taxonomy" id="34631"/>
    <lineage>
        <taxon>Eukaryota</taxon>
        <taxon>Metazoa</taxon>
        <taxon>Ecdysozoa</taxon>
        <taxon>Arthropoda</taxon>
        <taxon>Chelicerata</taxon>
        <taxon>Arachnida</taxon>
        <taxon>Acari</taxon>
        <taxon>Parasitiformes</taxon>
        <taxon>Ixodida</taxon>
        <taxon>Ixodoidea</taxon>
        <taxon>Ixodidae</taxon>
        <taxon>Rhipicephalinae</taxon>
        <taxon>Rhipicephalus</taxon>
        <taxon>Rhipicephalus</taxon>
    </lineage>
</organism>
<sequence length="83" mass="9412">MAVLTSQMVFWLVSCVCNYNLVTCVLKINMIPVFYIIVSCNSPNIFSLLCGPRRVGFMELCLKRLPTPALEVHSQHSHVKDLE</sequence>
<proteinExistence type="predicted"/>
<evidence type="ECO:0000313" key="1">
    <source>
        <dbReference type="EMBL" id="JAP76641.1"/>
    </source>
</evidence>
<dbReference type="AlphaFoldDB" id="A0A131YFE4"/>
<dbReference type="EMBL" id="GEDV01011916">
    <property type="protein sequence ID" value="JAP76641.1"/>
    <property type="molecule type" value="Transcribed_RNA"/>
</dbReference>
<protein>
    <submittedName>
        <fullName evidence="1">Uncharacterized protein</fullName>
    </submittedName>
</protein>
<reference evidence="1" key="1">
    <citation type="journal article" date="2016" name="Ticks Tick Borne Dis.">
        <title>De novo assembly and annotation of the salivary gland transcriptome of Rhipicephalus appendiculatus male and female ticks during blood feeding.</title>
        <authorList>
            <person name="de Castro M.H."/>
            <person name="de Klerk D."/>
            <person name="Pienaar R."/>
            <person name="Latif A.A."/>
            <person name="Rees D.J."/>
            <person name="Mans B.J."/>
        </authorList>
    </citation>
    <scope>NUCLEOTIDE SEQUENCE</scope>
    <source>
        <tissue evidence="1">Salivary glands</tissue>
    </source>
</reference>
<name>A0A131YFE4_RHIAP</name>
<accession>A0A131YFE4</accession>